<accession>A0ABY7UDP1</accession>
<keyword evidence="3" id="KW-1185">Reference proteome</keyword>
<gene>
    <name evidence="2" type="ORF">CIHUM_06890</name>
</gene>
<evidence type="ECO:0000313" key="2">
    <source>
        <dbReference type="EMBL" id="WCZ34792.1"/>
    </source>
</evidence>
<sequence>MPTNLACNVQRVKKLLLLPAAALLLTSCTVMDVVGPRANGEIMALAKHASADWVFGDPSREQWREMRKKQSEELKGEARRLCGVDATGNTPTSCDVSYGDTDLPATGNADALLEHTVAAADKVPAESADLIVAQAIDALTLSPVDLEPVTETLSDAADTEAARDLLARENAMYYGLGVALAYADSGLRERVGELREASHERTAALARVLGPVEGAADEALVPAAGYDFAEGYAEPANAEEAAQLVSTMQGDLVKQWRYTAAHAESATWREDAIRLAAHAQRT</sequence>
<dbReference type="InterPro" id="IPR009078">
    <property type="entry name" value="Ferritin-like_SF"/>
</dbReference>
<dbReference type="Proteomes" id="UP001220577">
    <property type="component" value="Chromosome"/>
</dbReference>
<organism evidence="2 3">
    <name type="scientific">Corynebacterium ihumii</name>
    <dbReference type="NCBI Taxonomy" id="1232427"/>
    <lineage>
        <taxon>Bacteria</taxon>
        <taxon>Bacillati</taxon>
        <taxon>Actinomycetota</taxon>
        <taxon>Actinomycetes</taxon>
        <taxon>Mycobacteriales</taxon>
        <taxon>Corynebacteriaceae</taxon>
        <taxon>Corynebacterium</taxon>
    </lineage>
</organism>
<dbReference type="SUPFAM" id="SSF47240">
    <property type="entry name" value="Ferritin-like"/>
    <property type="match status" value="1"/>
</dbReference>
<name>A0ABY7UDP1_9CORY</name>
<evidence type="ECO:0000256" key="1">
    <source>
        <dbReference type="SAM" id="SignalP"/>
    </source>
</evidence>
<evidence type="ECO:0000313" key="3">
    <source>
        <dbReference type="Proteomes" id="UP001220577"/>
    </source>
</evidence>
<reference evidence="2 3" key="1">
    <citation type="submission" date="2020-10" db="EMBL/GenBank/DDBJ databases">
        <title>Complete genome sequence of Corynebacterium ihumii DSM 45751.</title>
        <authorList>
            <person name="Ruckert C."/>
            <person name="Albersmeier A."/>
            <person name="Busche T."/>
            <person name="Jaenicke S."/>
            <person name="Winkler A."/>
            <person name="Friethjonsson O.H."/>
            <person name="Hreggviethsson G.O."/>
            <person name="Lambert C."/>
            <person name="Badcock D."/>
            <person name="Bernaerts K."/>
            <person name="Anne J."/>
            <person name="Economou A."/>
            <person name="Kalinowski J."/>
        </authorList>
    </citation>
    <scope>NUCLEOTIDE SEQUENCE [LARGE SCALE GENOMIC DNA]</scope>
    <source>
        <strain evidence="2 3">DSM 45751</strain>
    </source>
</reference>
<dbReference type="EMBL" id="CP063190">
    <property type="protein sequence ID" value="WCZ34792.1"/>
    <property type="molecule type" value="Genomic_DNA"/>
</dbReference>
<feature type="chain" id="PRO_5046959157" description="DUF4439 domain-containing protein" evidence="1">
    <location>
        <begin position="33"/>
        <end position="282"/>
    </location>
</feature>
<proteinExistence type="predicted"/>
<evidence type="ECO:0008006" key="4">
    <source>
        <dbReference type="Google" id="ProtNLM"/>
    </source>
</evidence>
<protein>
    <recommendedName>
        <fullName evidence="4">DUF4439 domain-containing protein</fullName>
    </recommendedName>
</protein>
<dbReference type="Gene3D" id="1.20.1260.10">
    <property type="match status" value="1"/>
</dbReference>
<keyword evidence="1" id="KW-0732">Signal</keyword>
<dbReference type="InterPro" id="IPR012347">
    <property type="entry name" value="Ferritin-like"/>
</dbReference>
<feature type="signal peptide" evidence="1">
    <location>
        <begin position="1"/>
        <end position="32"/>
    </location>
</feature>